<keyword evidence="3" id="KW-1185">Reference proteome</keyword>
<evidence type="ECO:0000256" key="1">
    <source>
        <dbReference type="SAM" id="MobiDB-lite"/>
    </source>
</evidence>
<protein>
    <submittedName>
        <fullName evidence="2">Uncharacterized protein</fullName>
    </submittedName>
</protein>
<evidence type="ECO:0000313" key="3">
    <source>
        <dbReference type="Proteomes" id="UP001057375"/>
    </source>
</evidence>
<accession>A0ABQ5KML5</accession>
<organism evidence="2 3">
    <name type="scientific">Aduncisulcus paluster</name>
    <dbReference type="NCBI Taxonomy" id="2918883"/>
    <lineage>
        <taxon>Eukaryota</taxon>
        <taxon>Metamonada</taxon>
        <taxon>Carpediemonas-like organisms</taxon>
        <taxon>Aduncisulcus</taxon>
    </lineage>
</organism>
<sequence length="192" mass="21441">MAPKNNERFANVAEREFPDPTPQFAPLIAAIAVDADDLLHTARNLPLGVDTHIDASDVDEVETLVSDVESLVWEVESLVTDIDDFVDRIGEYAQKMMDPSLLQRLKRDTQRFRRRQYLEQHGVELAGMPPLSQADDPMAAYRASPTRSEPTRDSRETTSSSDAPSQPGAPAQDDEVREGRVPTSMARKKPRI</sequence>
<proteinExistence type="predicted"/>
<dbReference type="Proteomes" id="UP001057375">
    <property type="component" value="Unassembled WGS sequence"/>
</dbReference>
<feature type="non-terminal residue" evidence="2">
    <location>
        <position position="192"/>
    </location>
</feature>
<evidence type="ECO:0000313" key="2">
    <source>
        <dbReference type="EMBL" id="GKT33758.1"/>
    </source>
</evidence>
<gene>
    <name evidence="2" type="ORF">ADUPG1_002626</name>
</gene>
<name>A0ABQ5KML5_9EUKA</name>
<feature type="region of interest" description="Disordered" evidence="1">
    <location>
        <begin position="123"/>
        <end position="192"/>
    </location>
</feature>
<comment type="caution">
    <text evidence="2">The sequence shown here is derived from an EMBL/GenBank/DDBJ whole genome shotgun (WGS) entry which is preliminary data.</text>
</comment>
<dbReference type="EMBL" id="BQXS01003140">
    <property type="protein sequence ID" value="GKT33758.1"/>
    <property type="molecule type" value="Genomic_DNA"/>
</dbReference>
<reference evidence="2" key="1">
    <citation type="submission" date="2022-03" db="EMBL/GenBank/DDBJ databases">
        <title>Draft genome sequence of Aduncisulcus paluster, a free-living microaerophilic Fornicata.</title>
        <authorList>
            <person name="Yuyama I."/>
            <person name="Kume K."/>
            <person name="Tamura T."/>
            <person name="Inagaki Y."/>
            <person name="Hashimoto T."/>
        </authorList>
    </citation>
    <scope>NUCLEOTIDE SEQUENCE</scope>
    <source>
        <strain evidence="2">NY0171</strain>
    </source>
</reference>